<comment type="caution">
    <text evidence="1">The sequence shown here is derived from an EMBL/GenBank/DDBJ whole genome shotgun (WGS) entry which is preliminary data.</text>
</comment>
<evidence type="ECO:0000313" key="1">
    <source>
        <dbReference type="EMBL" id="PNX63838.1"/>
    </source>
</evidence>
<protein>
    <submittedName>
        <fullName evidence="1">Large subunit GTPase-like protein</fullName>
    </submittedName>
</protein>
<dbReference type="Proteomes" id="UP000236291">
    <property type="component" value="Unassembled WGS sequence"/>
</dbReference>
<reference evidence="1 2" key="1">
    <citation type="journal article" date="2014" name="Am. J. Bot.">
        <title>Genome assembly and annotation for red clover (Trifolium pratense; Fabaceae).</title>
        <authorList>
            <person name="Istvanek J."/>
            <person name="Jaros M."/>
            <person name="Krenek A."/>
            <person name="Repkova J."/>
        </authorList>
    </citation>
    <scope>NUCLEOTIDE SEQUENCE [LARGE SCALE GENOMIC DNA]</scope>
    <source>
        <strain evidence="2">cv. Tatra</strain>
        <tissue evidence="1">Young leaves</tissue>
    </source>
</reference>
<accession>A0A2K3KC34</accession>
<reference evidence="1 2" key="2">
    <citation type="journal article" date="2017" name="Front. Plant Sci.">
        <title>Gene Classification and Mining of Molecular Markers Useful in Red Clover (Trifolium pratense) Breeding.</title>
        <authorList>
            <person name="Istvanek J."/>
            <person name="Dluhosova J."/>
            <person name="Dluhos P."/>
            <person name="Patkova L."/>
            <person name="Nedelnik J."/>
            <person name="Repkova J."/>
        </authorList>
    </citation>
    <scope>NUCLEOTIDE SEQUENCE [LARGE SCALE GENOMIC DNA]</scope>
    <source>
        <strain evidence="2">cv. Tatra</strain>
        <tissue evidence="1">Young leaves</tissue>
    </source>
</reference>
<dbReference type="STRING" id="57577.A0A2K3KC34"/>
<dbReference type="AlphaFoldDB" id="A0A2K3KC34"/>
<dbReference type="ExpressionAtlas" id="A0A2K3KC34">
    <property type="expression patterns" value="baseline"/>
</dbReference>
<proteinExistence type="predicted"/>
<dbReference type="EMBL" id="ASHM01091515">
    <property type="protein sequence ID" value="PNX63838.1"/>
    <property type="molecule type" value="Genomic_DNA"/>
</dbReference>
<organism evidence="1 2">
    <name type="scientific">Trifolium pratense</name>
    <name type="common">Red clover</name>
    <dbReference type="NCBI Taxonomy" id="57577"/>
    <lineage>
        <taxon>Eukaryota</taxon>
        <taxon>Viridiplantae</taxon>
        <taxon>Streptophyta</taxon>
        <taxon>Embryophyta</taxon>
        <taxon>Tracheophyta</taxon>
        <taxon>Spermatophyta</taxon>
        <taxon>Magnoliopsida</taxon>
        <taxon>eudicotyledons</taxon>
        <taxon>Gunneridae</taxon>
        <taxon>Pentapetalae</taxon>
        <taxon>rosids</taxon>
        <taxon>fabids</taxon>
        <taxon>Fabales</taxon>
        <taxon>Fabaceae</taxon>
        <taxon>Papilionoideae</taxon>
        <taxon>50 kb inversion clade</taxon>
        <taxon>NPAAA clade</taxon>
        <taxon>Hologalegina</taxon>
        <taxon>IRL clade</taxon>
        <taxon>Trifolieae</taxon>
        <taxon>Trifolium</taxon>
    </lineage>
</organism>
<name>A0A2K3KC34_TRIPR</name>
<evidence type="ECO:0000313" key="2">
    <source>
        <dbReference type="Proteomes" id="UP000236291"/>
    </source>
</evidence>
<gene>
    <name evidence="1" type="ORF">L195_g053713</name>
</gene>
<sequence length="123" mass="14051">MGKNQKTELGRALVKQHNQMIQQTKEKGRIYKKKFLESFTEVSDIDAIIEQNDEDHEQELLDLPLPPPTSRINLDVESGSGFNGLTAEEIKKEQKIEEALHASSLRVPRRYFILGMFGLVITI</sequence>